<organism evidence="2 4">
    <name type="scientific">Panagrolaimus superbus</name>
    <dbReference type="NCBI Taxonomy" id="310955"/>
    <lineage>
        <taxon>Eukaryota</taxon>
        <taxon>Metazoa</taxon>
        <taxon>Ecdysozoa</taxon>
        <taxon>Nematoda</taxon>
        <taxon>Chromadorea</taxon>
        <taxon>Rhabditida</taxon>
        <taxon>Tylenchina</taxon>
        <taxon>Panagrolaimomorpha</taxon>
        <taxon>Panagrolaimoidea</taxon>
        <taxon>Panagrolaimidae</taxon>
        <taxon>Panagrolaimus</taxon>
    </lineage>
</organism>
<protein>
    <submittedName>
        <fullName evidence="3 4">Uncharacterized protein</fullName>
    </submittedName>
</protein>
<sequence length="85" mass="9574">MCSDELCISSDLHNKPDENNNVGTGIGVDEKSVLEKSSTFDGRPEWVQSCYVKKVKGIVKEFSKAKDYFPVTTFNVCNSHENKNR</sequence>
<name>A0A914YS49_9BILA</name>
<accession>A0A914YS49</accession>
<feature type="region of interest" description="Disordered" evidence="1">
    <location>
        <begin position="1"/>
        <end position="26"/>
    </location>
</feature>
<evidence type="ECO:0000256" key="1">
    <source>
        <dbReference type="SAM" id="MobiDB-lite"/>
    </source>
</evidence>
<dbReference type="WBParaSite" id="PSU_v2.g20218.t1">
    <property type="protein sequence ID" value="PSU_v2.g20218.t1"/>
    <property type="gene ID" value="PSU_v2.g20218"/>
</dbReference>
<reference evidence="3 4" key="1">
    <citation type="submission" date="2022-11" db="UniProtKB">
        <authorList>
            <consortium name="WormBaseParasite"/>
        </authorList>
    </citation>
    <scope>IDENTIFICATION</scope>
</reference>
<proteinExistence type="predicted"/>
<evidence type="ECO:0000313" key="2">
    <source>
        <dbReference type="Proteomes" id="UP000887577"/>
    </source>
</evidence>
<dbReference type="AlphaFoldDB" id="A0A914YS49"/>
<keyword evidence="2" id="KW-1185">Reference proteome</keyword>
<dbReference type="WBParaSite" id="PSU_v2.g20221.t1">
    <property type="protein sequence ID" value="PSU_v2.g20221.t1"/>
    <property type="gene ID" value="PSU_v2.g20221"/>
</dbReference>
<evidence type="ECO:0000313" key="3">
    <source>
        <dbReference type="WBParaSite" id="PSU_v2.g20218.t1"/>
    </source>
</evidence>
<evidence type="ECO:0000313" key="4">
    <source>
        <dbReference type="WBParaSite" id="PSU_v2.g20221.t1"/>
    </source>
</evidence>
<dbReference type="Proteomes" id="UP000887577">
    <property type="component" value="Unplaced"/>
</dbReference>